<evidence type="ECO:0008006" key="3">
    <source>
        <dbReference type="Google" id="ProtNLM"/>
    </source>
</evidence>
<reference evidence="2" key="1">
    <citation type="submission" date="2021-01" db="EMBL/GenBank/DDBJ databases">
        <authorList>
            <person name="Corre E."/>
            <person name="Pelletier E."/>
            <person name="Niang G."/>
            <person name="Scheremetjew M."/>
            <person name="Finn R."/>
            <person name="Kale V."/>
            <person name="Holt S."/>
            <person name="Cochrane G."/>
            <person name="Meng A."/>
            <person name="Brown T."/>
            <person name="Cohen L."/>
        </authorList>
    </citation>
    <scope>NUCLEOTIDE SEQUENCE</scope>
    <source>
        <strain evidence="2">Isolate 1302-5</strain>
    </source>
</reference>
<protein>
    <recommendedName>
        <fullName evidence="3">Sulfotransferase domain-containing protein</fullName>
    </recommendedName>
</protein>
<dbReference type="InterPro" id="IPR027417">
    <property type="entry name" value="P-loop_NTPase"/>
</dbReference>
<dbReference type="EMBL" id="HBKQ01060939">
    <property type="protein sequence ID" value="CAE2288071.1"/>
    <property type="molecule type" value="Transcribed_RNA"/>
</dbReference>
<gene>
    <name evidence="2" type="ORF">OAUR00152_LOCUS41529</name>
</gene>
<evidence type="ECO:0000313" key="2">
    <source>
        <dbReference type="EMBL" id="CAE2288071.1"/>
    </source>
</evidence>
<feature type="transmembrane region" description="Helical" evidence="1">
    <location>
        <begin position="302"/>
        <end position="325"/>
    </location>
</feature>
<evidence type="ECO:0000256" key="1">
    <source>
        <dbReference type="SAM" id="Phobius"/>
    </source>
</evidence>
<dbReference type="PANTHER" id="PTHR36978:SF4">
    <property type="entry name" value="P-LOOP CONTAINING NUCLEOSIDE TRIPHOSPHATE HYDROLASE PROTEIN"/>
    <property type="match status" value="1"/>
</dbReference>
<keyword evidence="1" id="KW-1133">Transmembrane helix</keyword>
<dbReference type="InterPro" id="IPR040632">
    <property type="entry name" value="Sulfotransfer_4"/>
</dbReference>
<dbReference type="Gene3D" id="3.40.50.300">
    <property type="entry name" value="P-loop containing nucleotide triphosphate hydrolases"/>
    <property type="match status" value="1"/>
</dbReference>
<organism evidence="2">
    <name type="scientific">Odontella aurita</name>
    <dbReference type="NCBI Taxonomy" id="265563"/>
    <lineage>
        <taxon>Eukaryota</taxon>
        <taxon>Sar</taxon>
        <taxon>Stramenopiles</taxon>
        <taxon>Ochrophyta</taxon>
        <taxon>Bacillariophyta</taxon>
        <taxon>Mediophyceae</taxon>
        <taxon>Biddulphiophycidae</taxon>
        <taxon>Eupodiscales</taxon>
        <taxon>Odontellaceae</taxon>
        <taxon>Odontella</taxon>
    </lineage>
</organism>
<keyword evidence="1" id="KW-0812">Transmembrane</keyword>
<accession>A0A7S4NHD8</accession>
<proteinExistence type="predicted"/>
<dbReference type="PANTHER" id="PTHR36978">
    <property type="entry name" value="P-LOOP CONTAINING NUCLEOTIDE TRIPHOSPHATE HYDROLASE"/>
    <property type="match status" value="1"/>
</dbReference>
<keyword evidence="1" id="KW-0472">Membrane</keyword>
<dbReference type="AlphaFoldDB" id="A0A7S4NHD8"/>
<sequence>MTSGASEEQRKSQSTAKGSWTEVVGDVYNGVTVGASHSLWFVTNWVKTEAIRPAMGLVGLGGQDDSNEASDEEENPGLKVIGVGYGRTGTYSLTLALETLGFPCLHTQHLHESPDIFHMWTEGVYSPSIEANHATLGEPDFDFLVSRGWRATADLPMALYYEQVLAKYPDCKFILTTRESSEVWFRSWNMLTKTITQPTQYFGFMSHIRSLDNYLRWLFSIVNKDDKYLSAPHPLPGQIKERAISSYEDHNRRVREVIPKGQLLEYHVKEGWEPLCQFLEIENCPTTPFPKTNSATEVQVQAVAAMVVPLTVAVFVVFYLFSFLIQKSTGLTVIQWLNHKRRGFLMRLCGKGGKKREVTAAVGAKKIM</sequence>
<name>A0A7S4NHD8_9STRA</name>
<dbReference type="Pfam" id="PF17784">
    <property type="entry name" value="Sulfotransfer_4"/>
    <property type="match status" value="1"/>
</dbReference>
<dbReference type="SUPFAM" id="SSF52540">
    <property type="entry name" value="P-loop containing nucleoside triphosphate hydrolases"/>
    <property type="match status" value="1"/>
</dbReference>